<accession>A0A672S0H7</accession>
<organism evidence="1 2">
    <name type="scientific">Sinocyclocheilus grahami</name>
    <name type="common">Dianchi golden-line fish</name>
    <name type="synonym">Barbus grahami</name>
    <dbReference type="NCBI Taxonomy" id="75366"/>
    <lineage>
        <taxon>Eukaryota</taxon>
        <taxon>Metazoa</taxon>
        <taxon>Chordata</taxon>
        <taxon>Craniata</taxon>
        <taxon>Vertebrata</taxon>
        <taxon>Euteleostomi</taxon>
        <taxon>Actinopterygii</taxon>
        <taxon>Neopterygii</taxon>
        <taxon>Teleostei</taxon>
        <taxon>Ostariophysi</taxon>
        <taxon>Cypriniformes</taxon>
        <taxon>Cyprinidae</taxon>
        <taxon>Cyprininae</taxon>
        <taxon>Sinocyclocheilus</taxon>
    </lineage>
</organism>
<keyword evidence="2" id="KW-1185">Reference proteome</keyword>
<evidence type="ECO:0000313" key="1">
    <source>
        <dbReference type="Ensembl" id="ENSSGRP00000095223.1"/>
    </source>
</evidence>
<dbReference type="InParanoid" id="A0A672S0H7"/>
<evidence type="ECO:0000313" key="2">
    <source>
        <dbReference type="Proteomes" id="UP000472262"/>
    </source>
</evidence>
<reference evidence="1" key="2">
    <citation type="submission" date="2025-09" db="UniProtKB">
        <authorList>
            <consortium name="Ensembl"/>
        </authorList>
    </citation>
    <scope>IDENTIFICATION</scope>
</reference>
<name>A0A672S0H7_SINGR</name>
<sequence>MSFNPLIVARTIIATRKVNETAPRDTIKYSVRFDRYWGLSARSPKSDKDPGTLCLLGSLTISRRIVLISPVYRATLNKLRSVAWRTS</sequence>
<dbReference type="Ensembl" id="ENSSGRT00000101331.1">
    <property type="protein sequence ID" value="ENSSGRP00000095223.1"/>
    <property type="gene ID" value="ENSSGRG00000047618.1"/>
</dbReference>
<proteinExistence type="predicted"/>
<dbReference type="AlphaFoldDB" id="A0A672S0H7"/>
<reference evidence="1" key="1">
    <citation type="submission" date="2025-08" db="UniProtKB">
        <authorList>
            <consortium name="Ensembl"/>
        </authorList>
    </citation>
    <scope>IDENTIFICATION</scope>
</reference>
<dbReference type="Proteomes" id="UP000472262">
    <property type="component" value="Unassembled WGS sequence"/>
</dbReference>
<protein>
    <submittedName>
        <fullName evidence="1">Uncharacterized protein</fullName>
    </submittedName>
</protein>